<proteinExistence type="predicted"/>
<dbReference type="InterPro" id="IPR043502">
    <property type="entry name" value="DNA/RNA_pol_sf"/>
</dbReference>
<feature type="compositionally biased region" description="Polar residues" evidence="1">
    <location>
        <begin position="40"/>
        <end position="50"/>
    </location>
</feature>
<evidence type="ECO:0000313" key="4">
    <source>
        <dbReference type="Proteomes" id="UP000596742"/>
    </source>
</evidence>
<organism evidence="3 4">
    <name type="scientific">Mytilus galloprovincialis</name>
    <name type="common">Mediterranean mussel</name>
    <dbReference type="NCBI Taxonomy" id="29158"/>
    <lineage>
        <taxon>Eukaryota</taxon>
        <taxon>Metazoa</taxon>
        <taxon>Spiralia</taxon>
        <taxon>Lophotrochozoa</taxon>
        <taxon>Mollusca</taxon>
        <taxon>Bivalvia</taxon>
        <taxon>Autobranchia</taxon>
        <taxon>Pteriomorphia</taxon>
        <taxon>Mytilida</taxon>
        <taxon>Mytiloidea</taxon>
        <taxon>Mytilidae</taxon>
        <taxon>Mytilinae</taxon>
        <taxon>Mytilus</taxon>
    </lineage>
</organism>
<dbReference type="SUPFAM" id="SSF56672">
    <property type="entry name" value="DNA/RNA polymerases"/>
    <property type="match status" value="1"/>
</dbReference>
<dbReference type="OrthoDB" id="10014409at2759"/>
<dbReference type="Gene3D" id="3.60.10.10">
    <property type="entry name" value="Endonuclease/exonuclease/phosphatase"/>
    <property type="match status" value="1"/>
</dbReference>
<accession>A0A8B6CDR4</accession>
<dbReference type="EMBL" id="UYJE01001545">
    <property type="protein sequence ID" value="VDI02996.1"/>
    <property type="molecule type" value="Genomic_DNA"/>
</dbReference>
<dbReference type="InterPro" id="IPR036691">
    <property type="entry name" value="Endo/exonu/phosph_ase_sf"/>
</dbReference>
<feature type="region of interest" description="Disordered" evidence="1">
    <location>
        <begin position="40"/>
        <end position="62"/>
    </location>
</feature>
<reference evidence="3" key="1">
    <citation type="submission" date="2018-11" db="EMBL/GenBank/DDBJ databases">
        <authorList>
            <person name="Alioto T."/>
            <person name="Alioto T."/>
        </authorList>
    </citation>
    <scope>NUCLEOTIDE SEQUENCE</scope>
</reference>
<dbReference type="PROSITE" id="PS50878">
    <property type="entry name" value="RT_POL"/>
    <property type="match status" value="1"/>
</dbReference>
<dbReference type="Pfam" id="PF00078">
    <property type="entry name" value="RVT_1"/>
    <property type="match status" value="1"/>
</dbReference>
<evidence type="ECO:0000256" key="1">
    <source>
        <dbReference type="SAM" id="MobiDB-lite"/>
    </source>
</evidence>
<dbReference type="InterPro" id="IPR000477">
    <property type="entry name" value="RT_dom"/>
</dbReference>
<keyword evidence="4" id="KW-1185">Reference proteome</keyword>
<dbReference type="PANTHER" id="PTHR47027">
    <property type="entry name" value="REVERSE TRANSCRIPTASE DOMAIN-CONTAINING PROTEIN"/>
    <property type="match status" value="1"/>
</dbReference>
<protein>
    <recommendedName>
        <fullName evidence="2">Reverse transcriptase domain-containing protein</fullName>
    </recommendedName>
</protein>
<dbReference type="GO" id="GO:0003824">
    <property type="term" value="F:catalytic activity"/>
    <property type="evidence" value="ECO:0007669"/>
    <property type="project" value="InterPro"/>
</dbReference>
<dbReference type="CDD" id="cd01650">
    <property type="entry name" value="RT_nLTR_like"/>
    <property type="match status" value="1"/>
</dbReference>
<feature type="compositionally biased region" description="Basic and acidic residues" evidence="1">
    <location>
        <begin position="446"/>
        <end position="474"/>
    </location>
</feature>
<dbReference type="InterPro" id="IPR005135">
    <property type="entry name" value="Endo/exonuclease/phosphatase"/>
</dbReference>
<dbReference type="PANTHER" id="PTHR47027:SF20">
    <property type="entry name" value="REVERSE TRANSCRIPTASE-LIKE PROTEIN WITH RNA-DIRECTED DNA POLYMERASE DOMAIN"/>
    <property type="match status" value="1"/>
</dbReference>
<evidence type="ECO:0000313" key="3">
    <source>
        <dbReference type="EMBL" id="VDI02996.1"/>
    </source>
</evidence>
<dbReference type="AlphaFoldDB" id="A0A8B6CDR4"/>
<gene>
    <name evidence="3" type="ORF">MGAL_10B048032</name>
</gene>
<name>A0A8B6CDR4_MYTGA</name>
<sequence length="1124" mass="128324">MATFINQNSHPQPMLAGIPLIRNTVQPSVPFVNTIPLRVSQPSNNRQADTLQPRATHAPDRRHVTVKDRRYAEHNNQAKPPKKQKLAKTAEEEGVTVLKIISFNCKNAKSNIYALHDLMENNDILLLQEHWLFHAQLHYLQEIGKCTNYAAKGSDEYDPIQPTFLPRGHGGVAVIWKNEIDSQVRPLDDGKERIQCVEISGKDQKLLVVSVYLPSTGGRNSTDEFLDTIDQLNEIITKYQGTHEIIIGGDLNEDLGNDERQNKRKKYLQQLIEDYSLGYENTGKTFIKTNGQECSELDYFLYKSRHMEMAEKEVLKDVISNHSDHYPIKCEVKIGIPKRGTNQNSKLQQLQPTIKWDKVDQDLYLAIINRQVDAMAESPVKTADDAELLISKMHQMLTNAANESSSNKSKYKAKPKLKVWTPIIKSSLKEMRKCYDIWSRNGKPTNPDDKSYQDRVNSRKEFKKQVKVEQARERDREKQEILEARTRDSKLYHKLVKGNRNRNRTGIMDLHVNDNLYSGDQVIEGFTEHFGNLASAEKSSQLKDQHYHELVEYEIKLINDMVKSKETPLATQTELKKAIKSLNRDILKKGLLTPVFKNKGDRCHAANYRGITVLPVVNKIIEAIIRDRIQPRVLKDQNPTQRGFTAKSSPLNAGLVVEEVYRESVDSNQEFELVLLDAKSAFDVVVHSHLMRRLFHCGIDDTLWRIIQSMHWQSTSAIKWEGMIADEFPVSQGVRQGGILSTDLYKVYVNPLLNRLQQSGLGCKIGNVLCNTTACADDIALLGKRPPDMQVQINISADYAGMEGYKLQPQKSVAIHIKPKPTKNNCEPEHYQLGKDPMPNVTKSTHLGIIRTTSMRQNIESNVEENVKKARRSAYALFGSGFHGENGLDPESLIHLYKTYISPVLLYGMELLTPKSAHLETLEKFQKKMLKQILSVPMSTPDPAVYILTGILPVEAQIHTKMMTFFSNICQQSDNSVEKQLGKRQLAVKSSGSHSWYIEVQRVMFKYNLGRAIDMLNNADVTKTTVNQIKRQIANHWVNEISVIANLYQGLKYLQTDNFMAGKIHSILKIKRYTNKDRFRIPIKLKLLTGTYSLQPLRYKIYKEGNQEICNACSQEVETVEHIY</sequence>
<evidence type="ECO:0000259" key="2">
    <source>
        <dbReference type="PROSITE" id="PS50878"/>
    </source>
</evidence>
<dbReference type="Proteomes" id="UP000596742">
    <property type="component" value="Unassembled WGS sequence"/>
</dbReference>
<comment type="caution">
    <text evidence="3">The sequence shown here is derived from an EMBL/GenBank/DDBJ whole genome shotgun (WGS) entry which is preliminary data.</text>
</comment>
<dbReference type="Pfam" id="PF03372">
    <property type="entry name" value="Exo_endo_phos"/>
    <property type="match status" value="1"/>
</dbReference>
<feature type="domain" description="Reverse transcriptase" evidence="2">
    <location>
        <begin position="576"/>
        <end position="837"/>
    </location>
</feature>
<dbReference type="SUPFAM" id="SSF56219">
    <property type="entry name" value="DNase I-like"/>
    <property type="match status" value="1"/>
</dbReference>
<feature type="region of interest" description="Disordered" evidence="1">
    <location>
        <begin position="438"/>
        <end position="474"/>
    </location>
</feature>